<gene>
    <name evidence="3" type="ORF">ABV298_00790</name>
</gene>
<dbReference type="AlphaFoldDB" id="A0AAU8FNK9"/>
<keyword evidence="2" id="KW-0812">Transmembrane</keyword>
<protein>
    <submittedName>
        <fullName evidence="3">Uncharacterized protein</fullName>
    </submittedName>
</protein>
<feature type="transmembrane region" description="Helical" evidence="2">
    <location>
        <begin position="12"/>
        <end position="32"/>
    </location>
</feature>
<dbReference type="RefSeq" id="WP_353720306.1">
    <property type="nucleotide sequence ID" value="NZ_CP159289.1"/>
</dbReference>
<evidence type="ECO:0000256" key="2">
    <source>
        <dbReference type="SAM" id="Phobius"/>
    </source>
</evidence>
<proteinExistence type="predicted"/>
<sequence length="287" mass="33160">MKFPKKVTSELIALFVGWMGATLLFVSAFVQYKQSVKSGQQTDSLLRTTTEQLQKTDGVLQSQNDILKKATDQLTIAQESIKKMENLLESQRELLTIQEETMKQIAGGNGMPRVLVRVTDNQDAIMYEVKIGLVNDDKYPILNVNASVMEESEIYPKRSPDPHQQAKFTEEFLKGTEKFGKTASLAPWSAHVLRTTVLQFSKPWQVYFVTVSWMKGKYDIIFRLSLKDYVPVVEILNLTHDNISVNESEREKYFLLRSDIFERAQQQKEEIESRIRFQNSQMPIFKF</sequence>
<keyword evidence="2" id="KW-0472">Membrane</keyword>
<keyword evidence="2" id="KW-1133">Transmembrane helix</keyword>
<keyword evidence="1" id="KW-0175">Coiled coil</keyword>
<name>A0AAU8FNK9_9BACT</name>
<feature type="coiled-coil region" evidence="1">
    <location>
        <begin position="67"/>
        <end position="101"/>
    </location>
</feature>
<organism evidence="3">
    <name type="scientific">Dyadobacter sp. 676</name>
    <dbReference type="NCBI Taxonomy" id="3088362"/>
    <lineage>
        <taxon>Bacteria</taxon>
        <taxon>Pseudomonadati</taxon>
        <taxon>Bacteroidota</taxon>
        <taxon>Cytophagia</taxon>
        <taxon>Cytophagales</taxon>
        <taxon>Spirosomataceae</taxon>
        <taxon>Dyadobacter</taxon>
    </lineage>
</organism>
<reference evidence="3" key="1">
    <citation type="submission" date="2024-06" db="EMBL/GenBank/DDBJ databases">
        <title>Sequencing and assembly of the genome of Dyadobacter sp. strain 676, a symbiont of Cyamopsis tetragonoloba.</title>
        <authorList>
            <person name="Guro P."/>
            <person name="Sazanova A."/>
            <person name="Kuznetsova I."/>
            <person name="Belimov A."/>
            <person name="Safronova V."/>
        </authorList>
    </citation>
    <scope>NUCLEOTIDE SEQUENCE</scope>
    <source>
        <strain evidence="3">676</strain>
    </source>
</reference>
<evidence type="ECO:0000313" key="3">
    <source>
        <dbReference type="EMBL" id="XCH24999.1"/>
    </source>
</evidence>
<evidence type="ECO:0000256" key="1">
    <source>
        <dbReference type="SAM" id="Coils"/>
    </source>
</evidence>
<dbReference type="EMBL" id="CP159289">
    <property type="protein sequence ID" value="XCH24999.1"/>
    <property type="molecule type" value="Genomic_DNA"/>
</dbReference>
<accession>A0AAU8FNK9</accession>